<keyword evidence="4" id="KW-0804">Transcription</keyword>
<dbReference type="InterPro" id="IPR036638">
    <property type="entry name" value="HLH_DNA-bd_sf"/>
</dbReference>
<dbReference type="Pfam" id="PF00010">
    <property type="entry name" value="HLH"/>
    <property type="match status" value="1"/>
</dbReference>
<feature type="region of interest" description="Disordered" evidence="6">
    <location>
        <begin position="53"/>
        <end position="122"/>
    </location>
</feature>
<dbReference type="SMART" id="SM00353">
    <property type="entry name" value="HLH"/>
    <property type="match status" value="1"/>
</dbReference>
<evidence type="ECO:0000256" key="1">
    <source>
        <dbReference type="ARBA" id="ARBA00004123"/>
    </source>
</evidence>
<dbReference type="Proteomes" id="UP001281410">
    <property type="component" value="Unassembled WGS sequence"/>
</dbReference>
<organism evidence="8 9">
    <name type="scientific">Dipteronia sinensis</name>
    <dbReference type="NCBI Taxonomy" id="43782"/>
    <lineage>
        <taxon>Eukaryota</taxon>
        <taxon>Viridiplantae</taxon>
        <taxon>Streptophyta</taxon>
        <taxon>Embryophyta</taxon>
        <taxon>Tracheophyta</taxon>
        <taxon>Spermatophyta</taxon>
        <taxon>Magnoliopsida</taxon>
        <taxon>eudicotyledons</taxon>
        <taxon>Gunneridae</taxon>
        <taxon>Pentapetalae</taxon>
        <taxon>rosids</taxon>
        <taxon>malvids</taxon>
        <taxon>Sapindales</taxon>
        <taxon>Sapindaceae</taxon>
        <taxon>Hippocastanoideae</taxon>
        <taxon>Acereae</taxon>
        <taxon>Dipteronia</taxon>
    </lineage>
</organism>
<evidence type="ECO:0000256" key="2">
    <source>
        <dbReference type="ARBA" id="ARBA00023015"/>
    </source>
</evidence>
<gene>
    <name evidence="8" type="ORF">Dsin_003231</name>
</gene>
<dbReference type="GO" id="GO:0003677">
    <property type="term" value="F:DNA binding"/>
    <property type="evidence" value="ECO:0007669"/>
    <property type="project" value="UniProtKB-KW"/>
</dbReference>
<evidence type="ECO:0000313" key="9">
    <source>
        <dbReference type="Proteomes" id="UP001281410"/>
    </source>
</evidence>
<dbReference type="SUPFAM" id="SSF47459">
    <property type="entry name" value="HLH, helix-loop-helix DNA-binding domain"/>
    <property type="match status" value="1"/>
</dbReference>
<dbReference type="PROSITE" id="PS50888">
    <property type="entry name" value="BHLH"/>
    <property type="match status" value="1"/>
</dbReference>
<evidence type="ECO:0000313" key="8">
    <source>
        <dbReference type="EMBL" id="KAK3231350.1"/>
    </source>
</evidence>
<dbReference type="InterPro" id="IPR011598">
    <property type="entry name" value="bHLH_dom"/>
</dbReference>
<protein>
    <recommendedName>
        <fullName evidence="7">BHLH domain-containing protein</fullName>
    </recommendedName>
</protein>
<sequence length="314" mass="34175">MADLYGTTAPTSGHETGEIAAFIRQLIKDTSVTSPSSSSCVSYNAKYIHSLLSPTPDTNSNSGLLSQSEDRLRTARSGDLSGSDGVNFSSMDSDTYDSEGPEASEVPTDYTGLTKLPSKRTRAADVHNMSEKLIVVGQKRRTKINEKMRALQNLVPNSNKTDKASMLDEAIEYLRQLQLQVQMLAMRNGLFMRPIWLPGVIQPAQMPQIGMVFDEEKGLLNTNRGTDTFPAKEEGSVQTPFNISNQPSIPNQPIPISSAANISTSESSFGLEPLIPAQYGPFNLSSSSKDIHDEGVPQLHLDVNLTGKDTLRLV</sequence>
<dbReference type="PANTHER" id="PTHR45855:SF6">
    <property type="entry name" value="TRANSCRIPTION FACTOR ALC"/>
    <property type="match status" value="1"/>
</dbReference>
<comment type="subcellular location">
    <subcellularLocation>
        <location evidence="1">Nucleus</location>
    </subcellularLocation>
</comment>
<accession>A0AAE0B8S1</accession>
<evidence type="ECO:0000259" key="7">
    <source>
        <dbReference type="PROSITE" id="PS50888"/>
    </source>
</evidence>
<dbReference type="Gene3D" id="4.10.280.10">
    <property type="entry name" value="Helix-loop-helix DNA-binding domain"/>
    <property type="match status" value="1"/>
</dbReference>
<keyword evidence="5" id="KW-0539">Nucleus</keyword>
<reference evidence="8" key="1">
    <citation type="journal article" date="2023" name="Plant J.">
        <title>Genome sequences and population genomics provide insights into the demographic history, inbreeding, and mutation load of two 'living fossil' tree species of Dipteronia.</title>
        <authorList>
            <person name="Feng Y."/>
            <person name="Comes H.P."/>
            <person name="Chen J."/>
            <person name="Zhu S."/>
            <person name="Lu R."/>
            <person name="Zhang X."/>
            <person name="Li P."/>
            <person name="Qiu J."/>
            <person name="Olsen K.M."/>
            <person name="Qiu Y."/>
        </authorList>
    </citation>
    <scope>NUCLEOTIDE SEQUENCE</scope>
    <source>
        <strain evidence="8">NBL</strain>
    </source>
</reference>
<dbReference type="PANTHER" id="PTHR45855">
    <property type="entry name" value="TRANSCRIPTION FACTOR PIF1-RELATED"/>
    <property type="match status" value="1"/>
</dbReference>
<name>A0AAE0B8S1_9ROSI</name>
<dbReference type="InterPro" id="IPR047265">
    <property type="entry name" value="PIF1-like_bHLH"/>
</dbReference>
<dbReference type="AlphaFoldDB" id="A0AAE0B8S1"/>
<dbReference type="FunFam" id="4.10.280.10:FF:000004">
    <property type="entry name" value="Basic helix-loop-helix transcription factor"/>
    <property type="match status" value="1"/>
</dbReference>
<evidence type="ECO:0000256" key="3">
    <source>
        <dbReference type="ARBA" id="ARBA00023125"/>
    </source>
</evidence>
<dbReference type="GO" id="GO:0005634">
    <property type="term" value="C:nucleus"/>
    <property type="evidence" value="ECO:0007669"/>
    <property type="project" value="UniProtKB-SubCell"/>
</dbReference>
<evidence type="ECO:0000256" key="4">
    <source>
        <dbReference type="ARBA" id="ARBA00023163"/>
    </source>
</evidence>
<proteinExistence type="predicted"/>
<feature type="domain" description="BHLH" evidence="7">
    <location>
        <begin position="128"/>
        <end position="177"/>
    </location>
</feature>
<keyword evidence="3" id="KW-0238">DNA-binding</keyword>
<evidence type="ECO:0000256" key="5">
    <source>
        <dbReference type="ARBA" id="ARBA00023242"/>
    </source>
</evidence>
<keyword evidence="2" id="KW-0805">Transcription regulation</keyword>
<dbReference type="EMBL" id="JANJYJ010000001">
    <property type="protein sequence ID" value="KAK3231350.1"/>
    <property type="molecule type" value="Genomic_DNA"/>
</dbReference>
<dbReference type="CDD" id="cd11445">
    <property type="entry name" value="bHLH_AtPIF_like"/>
    <property type="match status" value="1"/>
</dbReference>
<keyword evidence="9" id="KW-1185">Reference proteome</keyword>
<feature type="compositionally biased region" description="Polar residues" evidence="6">
    <location>
        <begin position="53"/>
        <end position="67"/>
    </location>
</feature>
<dbReference type="GO" id="GO:0046983">
    <property type="term" value="F:protein dimerization activity"/>
    <property type="evidence" value="ECO:0007669"/>
    <property type="project" value="InterPro"/>
</dbReference>
<dbReference type="InterPro" id="IPR031066">
    <property type="entry name" value="bHLH_ALC-like_plant"/>
</dbReference>
<evidence type="ECO:0000256" key="6">
    <source>
        <dbReference type="SAM" id="MobiDB-lite"/>
    </source>
</evidence>
<comment type="caution">
    <text evidence="8">The sequence shown here is derived from an EMBL/GenBank/DDBJ whole genome shotgun (WGS) entry which is preliminary data.</text>
</comment>
<feature type="compositionally biased region" description="Polar residues" evidence="6">
    <location>
        <begin position="84"/>
        <end position="93"/>
    </location>
</feature>